<reference evidence="6" key="2">
    <citation type="submission" date="2025-09" db="UniProtKB">
        <authorList>
            <consortium name="Ensembl"/>
        </authorList>
    </citation>
    <scope>IDENTIFICATION</scope>
</reference>
<keyword evidence="7" id="KW-1185">Reference proteome</keyword>
<dbReference type="PANTHER" id="PTHR13826:SF14">
    <property type="entry name" value="TREFOIL FACTOR 2"/>
    <property type="match status" value="1"/>
</dbReference>
<dbReference type="PRINTS" id="PR00680">
    <property type="entry name" value="PTREFOIL"/>
</dbReference>
<keyword evidence="3 4" id="KW-1015">Disulfide bond</keyword>
<organism evidence="6 7">
    <name type="scientific">Varanus komodoensis</name>
    <name type="common">Komodo dragon</name>
    <dbReference type="NCBI Taxonomy" id="61221"/>
    <lineage>
        <taxon>Eukaryota</taxon>
        <taxon>Metazoa</taxon>
        <taxon>Chordata</taxon>
        <taxon>Craniata</taxon>
        <taxon>Vertebrata</taxon>
        <taxon>Euteleostomi</taxon>
        <taxon>Lepidosauria</taxon>
        <taxon>Squamata</taxon>
        <taxon>Bifurcata</taxon>
        <taxon>Unidentata</taxon>
        <taxon>Episquamata</taxon>
        <taxon>Toxicofera</taxon>
        <taxon>Anguimorpha</taxon>
        <taxon>Paleoanguimorpha</taxon>
        <taxon>Varanoidea</taxon>
        <taxon>Varanidae</taxon>
        <taxon>Varanus</taxon>
    </lineage>
</organism>
<keyword evidence="2" id="KW-0964">Secreted</keyword>
<dbReference type="PROSITE" id="PS00025">
    <property type="entry name" value="P_TREFOIL_1"/>
    <property type="match status" value="1"/>
</dbReference>
<evidence type="ECO:0000256" key="2">
    <source>
        <dbReference type="ARBA" id="ARBA00022525"/>
    </source>
</evidence>
<feature type="domain" description="P-type" evidence="5">
    <location>
        <begin position="59"/>
        <end position="102"/>
    </location>
</feature>
<dbReference type="Gene3D" id="4.10.110.10">
    <property type="entry name" value="Spasmolytic Protein, domain 1"/>
    <property type="match status" value="2"/>
</dbReference>
<feature type="disulfide bond" evidence="4">
    <location>
        <begin position="71"/>
        <end position="86"/>
    </location>
</feature>
<evidence type="ECO:0000313" key="6">
    <source>
        <dbReference type="Ensembl" id="ENSVKKP00000021791.1"/>
    </source>
</evidence>
<evidence type="ECO:0000259" key="5">
    <source>
        <dbReference type="PROSITE" id="PS51448"/>
    </source>
</evidence>
<dbReference type="InterPro" id="IPR017994">
    <property type="entry name" value="P_trefoil_chordata"/>
</dbReference>
<evidence type="ECO:0000256" key="4">
    <source>
        <dbReference type="PROSITE-ProRule" id="PRU00779"/>
    </source>
</evidence>
<dbReference type="SUPFAM" id="SSF57492">
    <property type="entry name" value="Trefoil"/>
    <property type="match status" value="2"/>
</dbReference>
<feature type="disulfide bond" evidence="4">
    <location>
        <begin position="61"/>
        <end position="87"/>
    </location>
</feature>
<dbReference type="PROSITE" id="PS51448">
    <property type="entry name" value="P_TREFOIL_2"/>
    <property type="match status" value="2"/>
</dbReference>
<dbReference type="InterPro" id="IPR000519">
    <property type="entry name" value="P_trefoil_dom"/>
</dbReference>
<evidence type="ECO:0000256" key="3">
    <source>
        <dbReference type="ARBA" id="ARBA00023157"/>
    </source>
</evidence>
<dbReference type="InterPro" id="IPR044913">
    <property type="entry name" value="P_trefoil_dom_sf"/>
</dbReference>
<dbReference type="InterPro" id="IPR017957">
    <property type="entry name" value="P_trefoil_CS"/>
</dbReference>
<dbReference type="Pfam" id="PF00088">
    <property type="entry name" value="Trefoil"/>
    <property type="match status" value="2"/>
</dbReference>
<feature type="disulfide bond" evidence="4">
    <location>
        <begin position="30"/>
        <end position="45"/>
    </location>
</feature>
<protein>
    <recommendedName>
        <fullName evidence="5">P-type domain-containing protein</fullName>
    </recommendedName>
</protein>
<reference evidence="6" key="1">
    <citation type="submission" date="2025-08" db="UniProtKB">
        <authorList>
            <consortium name="Ensembl"/>
        </authorList>
    </citation>
    <scope>IDENTIFICATION</scope>
</reference>
<comment type="subcellular location">
    <subcellularLocation>
        <location evidence="1">Secreted</location>
    </subcellularLocation>
</comment>
<feature type="disulfide bond" evidence="4">
    <location>
        <begin position="81"/>
        <end position="98"/>
    </location>
</feature>
<dbReference type="GO" id="GO:0005615">
    <property type="term" value="C:extracellular space"/>
    <property type="evidence" value="ECO:0007669"/>
    <property type="project" value="TreeGrafter"/>
</dbReference>
<dbReference type="OMA" id="TAMRREC"/>
<evidence type="ECO:0000256" key="1">
    <source>
        <dbReference type="ARBA" id="ARBA00004613"/>
    </source>
</evidence>
<name>A0A8D2LGM4_VARKO</name>
<dbReference type="FunFam" id="4.10.110.10:FF:000006">
    <property type="entry name" value="Trefoil factor 1"/>
    <property type="match status" value="1"/>
</dbReference>
<proteinExistence type="predicted"/>
<evidence type="ECO:0000313" key="7">
    <source>
        <dbReference type="Proteomes" id="UP000694545"/>
    </source>
</evidence>
<dbReference type="CDD" id="cd00111">
    <property type="entry name" value="Trefoil"/>
    <property type="match status" value="2"/>
</dbReference>
<dbReference type="PANTHER" id="PTHR13826">
    <property type="entry name" value="INTESTINAL TREFOIL FACTOR-RELATED"/>
    <property type="match status" value="1"/>
</dbReference>
<feature type="domain" description="P-type" evidence="5">
    <location>
        <begin position="17"/>
        <end position="59"/>
    </location>
</feature>
<comment type="caution">
    <text evidence="4">Lacks conserved residue(s) required for the propagation of feature annotation.</text>
</comment>
<sequence>MEFCIPPGGFPGSLKPDQARILDTAMRRECGYKGITRETCQRRGCCFDNRIRGVKWYPGQCDVQLKQRINCGYPYISAQECYNKGCCFDSSIAGTIWCFFPGTFEDLH</sequence>
<dbReference type="SMART" id="SM00018">
    <property type="entry name" value="PD"/>
    <property type="match status" value="2"/>
</dbReference>
<dbReference type="AlphaFoldDB" id="A0A8D2LGM4"/>
<dbReference type="Proteomes" id="UP000694545">
    <property type="component" value="Unplaced"/>
</dbReference>
<accession>A0A8D2LGM4</accession>
<dbReference type="Ensembl" id="ENSVKKT00000022336.1">
    <property type="protein sequence ID" value="ENSVKKP00000021791.1"/>
    <property type="gene ID" value="ENSVKKG00000014556.1"/>
</dbReference>